<evidence type="ECO:0000313" key="1">
    <source>
        <dbReference type="EMBL" id="EIG51932.1"/>
    </source>
</evidence>
<sequence>MEPTTPKAVLPDALEDIPALLNPLACRDWLIAQLHPAGPTCPACGQTLADPRTGRRFFALRLVKCEACRARFTAFTGTIFSGAQMPPEDITLMLLLFKMGKRDTEIGEVLDLNKSTVNRWRRTLKEHGANI</sequence>
<dbReference type="STRING" id="596152.DesU5LDRAFT_0216"/>
<protein>
    <submittedName>
        <fullName evidence="1">Uncharacterized protein</fullName>
    </submittedName>
</protein>
<proteinExistence type="predicted"/>
<accession>I2PWM6</accession>
<gene>
    <name evidence="1" type="ORF">DesU5LDRAFT_0216</name>
</gene>
<dbReference type="eggNOG" id="ENOG50318R5">
    <property type="taxonomic scope" value="Bacteria"/>
</dbReference>
<dbReference type="OrthoDB" id="271821at2"/>
<reference evidence="1" key="1">
    <citation type="submission" date="2011-11" db="EMBL/GenBank/DDBJ databases">
        <title>Improved High-Quality Draft sequence of Desulfovibrio sp. U5L.</title>
        <authorList>
            <consortium name="US DOE Joint Genome Institute"/>
            <person name="Lucas S."/>
            <person name="Han J."/>
            <person name="Lapidus A."/>
            <person name="Cheng J.-F."/>
            <person name="Goodwin L."/>
            <person name="Pitluck S."/>
            <person name="Peters L."/>
            <person name="Ovchinnikova G."/>
            <person name="Held B."/>
            <person name="Detter J.C."/>
            <person name="Han C."/>
            <person name="Tapia R."/>
            <person name="Land M."/>
            <person name="Hauser L."/>
            <person name="Kyrpides N."/>
            <person name="Ivanova N."/>
            <person name="Pagani I."/>
            <person name="Gabster J."/>
            <person name="Walker C."/>
            <person name="Stolyar S."/>
            <person name="Stahl D."/>
            <person name="Arkin A."/>
            <person name="Dehal P."/>
            <person name="Hazen T."/>
            <person name="Woyke T."/>
        </authorList>
    </citation>
    <scope>NUCLEOTIDE SEQUENCE [LARGE SCALE GENOMIC DNA]</scope>
    <source>
        <strain evidence="1">U5L</strain>
    </source>
</reference>
<dbReference type="EMBL" id="JH600068">
    <property type="protein sequence ID" value="EIG51932.1"/>
    <property type="molecule type" value="Genomic_DNA"/>
</dbReference>
<name>I2PWM6_9BACT</name>
<dbReference type="HOGENOM" id="CLU_1924217_0_0_7"/>
<organism evidence="1">
    <name type="scientific">Desulfovibrio sp. U5L</name>
    <dbReference type="NCBI Taxonomy" id="596152"/>
    <lineage>
        <taxon>Bacteria</taxon>
        <taxon>Pseudomonadati</taxon>
        <taxon>Thermodesulfobacteriota</taxon>
        <taxon>Desulfovibrionia</taxon>
        <taxon>Desulfovibrionales</taxon>
        <taxon>Desulfovibrionaceae</taxon>
        <taxon>Desulfovibrio</taxon>
    </lineage>
</organism>
<dbReference type="AlphaFoldDB" id="I2PWM6"/>